<dbReference type="PANTHER" id="PTHR30582:SF2">
    <property type="entry name" value="L,D-TRANSPEPTIDASE YCIB-RELATED"/>
    <property type="match status" value="1"/>
</dbReference>
<dbReference type="GO" id="GO:0016746">
    <property type="term" value="F:acyltransferase activity"/>
    <property type="evidence" value="ECO:0007669"/>
    <property type="project" value="UniProtKB-KW"/>
</dbReference>
<feature type="active site" description="Proton donor/acceptor" evidence="13">
    <location>
        <position position="328"/>
    </location>
</feature>
<evidence type="ECO:0000256" key="11">
    <source>
        <dbReference type="ARBA" id="ARBA00023316"/>
    </source>
</evidence>
<keyword evidence="5 13" id="KW-0133">Cell shape</keyword>
<dbReference type="InterPro" id="IPR005490">
    <property type="entry name" value="LD_TPept_cat_dom"/>
</dbReference>
<keyword evidence="3" id="KW-0808">Transferase</keyword>
<feature type="region of interest" description="Disordered" evidence="14">
    <location>
        <begin position="47"/>
        <end position="69"/>
    </location>
</feature>
<dbReference type="SUPFAM" id="SSF141523">
    <property type="entry name" value="L,D-transpeptidase catalytic domain-like"/>
    <property type="match status" value="1"/>
</dbReference>
<dbReference type="GO" id="GO:0005576">
    <property type="term" value="C:extracellular region"/>
    <property type="evidence" value="ECO:0007669"/>
    <property type="project" value="TreeGrafter"/>
</dbReference>
<feature type="chain" id="PRO_5039439271" description="L,D-TPase catalytic domain-containing protein" evidence="15">
    <location>
        <begin position="35"/>
        <end position="400"/>
    </location>
</feature>
<keyword evidence="18" id="KW-1185">Reference proteome</keyword>
<evidence type="ECO:0000256" key="7">
    <source>
        <dbReference type="ARBA" id="ARBA00023136"/>
    </source>
</evidence>
<sequence length="400" mass="43065">MFFIHNREVQRVKFFNRSRPAIAAALTCAMLVLAGCTIDRGSQEEAAAASSEKKLPPVASVDNGETDVNPAEPITVKALSGTLSDVTMTNQDGKVIESKLSADKKSWTTDEPLGFYRTYTIVAHDTEGGTSTIEFSTTEPAAVADAYLSPLADSTVGIGQVISIHFTQSIVDRKAAQDTVSITTNPPVEGAFYWLNDQELRWRPKDFWTPGTTVDVDVKAYGANLGGGIYGDGDNHTNFTIGDAVIATADDNTKQITVTRNGEVIKTMPTSMGSAKFPTPNGTYVVGDRNADLIMDSSTYGLAIDAPDGYRTDVKFATQMSWSGIYVHAAPWSVWAQGSQNTSHGCLNVSTDNAQWFFNNMKRGDPVIVKNTIGGTLSGYDGLGDWNIPWAEWSAGNADD</sequence>
<evidence type="ECO:0000256" key="13">
    <source>
        <dbReference type="PROSITE-ProRule" id="PRU01373"/>
    </source>
</evidence>
<dbReference type="Gene3D" id="2.60.40.3780">
    <property type="match status" value="1"/>
</dbReference>
<dbReference type="CDD" id="cd13432">
    <property type="entry name" value="LDT_IgD_like_2"/>
    <property type="match status" value="1"/>
</dbReference>
<keyword evidence="9" id="KW-0449">Lipoprotein</keyword>
<feature type="signal peptide" evidence="15">
    <location>
        <begin position="1"/>
        <end position="34"/>
    </location>
</feature>
<protein>
    <recommendedName>
        <fullName evidence="16">L,D-TPase catalytic domain-containing protein</fullName>
    </recommendedName>
</protein>
<dbReference type="Pfam" id="PF03734">
    <property type="entry name" value="YkuD"/>
    <property type="match status" value="1"/>
</dbReference>
<organism evidence="17 18">
    <name type="scientific">Corynebacterium argentoratense DSM 44202</name>
    <dbReference type="NCBI Taxonomy" id="1348662"/>
    <lineage>
        <taxon>Bacteria</taxon>
        <taxon>Bacillati</taxon>
        <taxon>Actinomycetota</taxon>
        <taxon>Actinomycetes</taxon>
        <taxon>Mycobacteriales</taxon>
        <taxon>Corynebacteriaceae</taxon>
        <taxon>Corynebacterium</taxon>
    </lineage>
</organism>
<dbReference type="GO" id="GO:0071555">
    <property type="term" value="P:cell wall organization"/>
    <property type="evidence" value="ECO:0007669"/>
    <property type="project" value="UniProtKB-UniRule"/>
</dbReference>
<dbReference type="HOGENOM" id="CLU_039404_3_0_11"/>
<evidence type="ECO:0000256" key="5">
    <source>
        <dbReference type="ARBA" id="ARBA00022960"/>
    </source>
</evidence>
<dbReference type="PROSITE" id="PS52029">
    <property type="entry name" value="LD_TPASE"/>
    <property type="match status" value="1"/>
</dbReference>
<keyword evidence="7" id="KW-0472">Membrane</keyword>
<keyword evidence="2" id="KW-1003">Cell membrane</keyword>
<dbReference type="EMBL" id="CP006365">
    <property type="protein sequence ID" value="AGU14501.1"/>
    <property type="molecule type" value="Genomic_DNA"/>
</dbReference>
<dbReference type="FunFam" id="2.40.440.10:FF:000005">
    <property type="entry name" value="L,D-transpeptidase 2"/>
    <property type="match status" value="1"/>
</dbReference>
<evidence type="ECO:0000313" key="17">
    <source>
        <dbReference type="EMBL" id="AGU14501.1"/>
    </source>
</evidence>
<feature type="domain" description="L,D-TPase catalytic" evidence="16">
    <location>
        <begin position="245"/>
        <end position="370"/>
    </location>
</feature>
<evidence type="ECO:0000256" key="9">
    <source>
        <dbReference type="ARBA" id="ARBA00023288"/>
    </source>
</evidence>
<keyword evidence="8" id="KW-0564">Palmitate</keyword>
<accession>U3GX00</accession>
<dbReference type="Proteomes" id="UP000016943">
    <property type="component" value="Chromosome"/>
</dbReference>
<keyword evidence="4 15" id="KW-0732">Signal</keyword>
<dbReference type="InterPro" id="IPR041280">
    <property type="entry name" value="Big_10"/>
</dbReference>
<dbReference type="PATRIC" id="fig|1348662.3.peg.323"/>
<dbReference type="KEGG" id="caz:CARG_01640"/>
<dbReference type="STRING" id="1348662.CARG_01640"/>
<feature type="active site" description="Nucleophile" evidence="13">
    <location>
        <position position="346"/>
    </location>
</feature>
<dbReference type="Pfam" id="PF17964">
    <property type="entry name" value="Big_10"/>
    <property type="match status" value="1"/>
</dbReference>
<evidence type="ECO:0000256" key="10">
    <source>
        <dbReference type="ARBA" id="ARBA00023315"/>
    </source>
</evidence>
<keyword evidence="10" id="KW-0012">Acyltransferase</keyword>
<dbReference type="OrthoDB" id="5242354at2"/>
<evidence type="ECO:0000256" key="6">
    <source>
        <dbReference type="ARBA" id="ARBA00022984"/>
    </source>
</evidence>
<dbReference type="InterPro" id="IPR038063">
    <property type="entry name" value="Transpep_catalytic_dom"/>
</dbReference>
<evidence type="ECO:0000259" key="16">
    <source>
        <dbReference type="PROSITE" id="PS52029"/>
    </source>
</evidence>
<dbReference type="eggNOG" id="COG1376">
    <property type="taxonomic scope" value="Bacteria"/>
</dbReference>
<evidence type="ECO:0000256" key="8">
    <source>
        <dbReference type="ARBA" id="ARBA00023139"/>
    </source>
</evidence>
<dbReference type="GO" id="GO:0008360">
    <property type="term" value="P:regulation of cell shape"/>
    <property type="evidence" value="ECO:0007669"/>
    <property type="project" value="UniProtKB-UniRule"/>
</dbReference>
<reference evidence="17 18" key="1">
    <citation type="journal article" date="2013" name="Genome Announc.">
        <title>Whole-Genome Sequence of the Clinical Strain Corynebacterium argentoratense DSM 44202, Isolated from a Human Throat Specimen.</title>
        <authorList>
            <person name="Bomholt C."/>
            <person name="Glaub A."/>
            <person name="Gravermann K."/>
            <person name="Albersmeier A."/>
            <person name="Brinkrolf K."/>
            <person name="Ruckert C."/>
            <person name="Tauch A."/>
        </authorList>
    </citation>
    <scope>NUCLEOTIDE SEQUENCE [LARGE SCALE GENOMIC DNA]</scope>
    <source>
        <strain evidence="17">DSM 44202</strain>
    </source>
</reference>
<dbReference type="UniPathway" id="UPA00219"/>
<dbReference type="CDD" id="cd16913">
    <property type="entry name" value="YkuD_like"/>
    <property type="match status" value="1"/>
</dbReference>
<dbReference type="InterPro" id="IPR050979">
    <property type="entry name" value="LD-transpeptidase"/>
</dbReference>
<dbReference type="AlphaFoldDB" id="U3GX00"/>
<dbReference type="GO" id="GO:0071972">
    <property type="term" value="F:peptidoglycan L,D-transpeptidase activity"/>
    <property type="evidence" value="ECO:0007669"/>
    <property type="project" value="TreeGrafter"/>
</dbReference>
<keyword evidence="6 13" id="KW-0573">Peptidoglycan synthesis</keyword>
<comment type="pathway">
    <text evidence="1 13">Cell wall biogenesis; peptidoglycan biosynthesis.</text>
</comment>
<name>U3GX00_9CORY</name>
<evidence type="ECO:0000256" key="2">
    <source>
        <dbReference type="ARBA" id="ARBA00022475"/>
    </source>
</evidence>
<evidence type="ECO:0000256" key="3">
    <source>
        <dbReference type="ARBA" id="ARBA00022679"/>
    </source>
</evidence>
<evidence type="ECO:0000313" key="18">
    <source>
        <dbReference type="Proteomes" id="UP000016943"/>
    </source>
</evidence>
<dbReference type="Gene3D" id="2.40.440.10">
    <property type="entry name" value="L,D-transpeptidase catalytic domain-like"/>
    <property type="match status" value="1"/>
</dbReference>
<proteinExistence type="predicted"/>
<evidence type="ECO:0000256" key="1">
    <source>
        <dbReference type="ARBA" id="ARBA00004752"/>
    </source>
</evidence>
<keyword evidence="11 13" id="KW-0961">Cell wall biogenesis/degradation</keyword>
<comment type="pathway">
    <text evidence="12">Glycan biosynthesis.</text>
</comment>
<dbReference type="GO" id="GO:0018104">
    <property type="term" value="P:peptidoglycan-protein cross-linking"/>
    <property type="evidence" value="ECO:0007669"/>
    <property type="project" value="TreeGrafter"/>
</dbReference>
<dbReference type="PANTHER" id="PTHR30582">
    <property type="entry name" value="L,D-TRANSPEPTIDASE"/>
    <property type="match status" value="1"/>
</dbReference>
<evidence type="ECO:0000256" key="4">
    <source>
        <dbReference type="ARBA" id="ARBA00022729"/>
    </source>
</evidence>
<gene>
    <name evidence="17" type="ORF">CARG_01640</name>
</gene>
<evidence type="ECO:0000256" key="12">
    <source>
        <dbReference type="ARBA" id="ARBA00060592"/>
    </source>
</evidence>
<dbReference type="Gene3D" id="2.60.40.3710">
    <property type="match status" value="1"/>
</dbReference>
<evidence type="ECO:0000256" key="14">
    <source>
        <dbReference type="SAM" id="MobiDB-lite"/>
    </source>
</evidence>
<evidence type="ECO:0000256" key="15">
    <source>
        <dbReference type="SAM" id="SignalP"/>
    </source>
</evidence>